<organism evidence="1 2">
    <name type="scientific">Solanum stoloniferum</name>
    <dbReference type="NCBI Taxonomy" id="62892"/>
    <lineage>
        <taxon>Eukaryota</taxon>
        <taxon>Viridiplantae</taxon>
        <taxon>Streptophyta</taxon>
        <taxon>Embryophyta</taxon>
        <taxon>Tracheophyta</taxon>
        <taxon>Spermatophyta</taxon>
        <taxon>Magnoliopsida</taxon>
        <taxon>eudicotyledons</taxon>
        <taxon>Gunneridae</taxon>
        <taxon>Pentapetalae</taxon>
        <taxon>asterids</taxon>
        <taxon>lamiids</taxon>
        <taxon>Solanales</taxon>
        <taxon>Solanaceae</taxon>
        <taxon>Solanoideae</taxon>
        <taxon>Solaneae</taxon>
        <taxon>Solanum</taxon>
    </lineage>
</organism>
<proteinExistence type="predicted"/>
<keyword evidence="2" id="KW-1185">Reference proteome</keyword>
<dbReference type="Gene3D" id="3.30.200.20">
    <property type="entry name" value="Phosphorylase Kinase, domain 1"/>
    <property type="match status" value="1"/>
</dbReference>
<reference evidence="1 2" key="1">
    <citation type="submission" date="2024-05" db="EMBL/GenBank/DDBJ databases">
        <title>De novo assembly of an allotetraploid wild potato.</title>
        <authorList>
            <person name="Hosaka A.J."/>
        </authorList>
    </citation>
    <scope>NUCLEOTIDE SEQUENCE [LARGE SCALE GENOMIC DNA]</scope>
    <source>
        <tissue evidence="1">Young leaves</tissue>
    </source>
</reference>
<accession>A0ABD2T283</accession>
<dbReference type="AlphaFoldDB" id="A0ABD2T283"/>
<name>A0ABD2T283_9SOLN</name>
<sequence>MFRRRRSSIGPFYLHCGREDCPVKIDHLNLRSKEVCLVKDGLFDPKSNEECPVENELLEFTSEELSRFTSQFSPENLIGVTDIGKLYRGKMPIASDQGKVDKDVTVKILVEYERNYRMLMPTSDQVKGLVDDKNDYGNRIRDNELSRLEMTSIGCRGSRLPLH</sequence>
<evidence type="ECO:0000313" key="2">
    <source>
        <dbReference type="Proteomes" id="UP001627284"/>
    </source>
</evidence>
<dbReference type="Proteomes" id="UP001627284">
    <property type="component" value="Unassembled WGS sequence"/>
</dbReference>
<dbReference type="EMBL" id="JBJKTR010000013">
    <property type="protein sequence ID" value="KAL3350337.1"/>
    <property type="molecule type" value="Genomic_DNA"/>
</dbReference>
<comment type="caution">
    <text evidence="1">The sequence shown here is derived from an EMBL/GenBank/DDBJ whole genome shotgun (WGS) entry which is preliminary data.</text>
</comment>
<gene>
    <name evidence="1" type="ORF">AABB24_023033</name>
</gene>
<protein>
    <submittedName>
        <fullName evidence="1">Uncharacterized protein</fullName>
    </submittedName>
</protein>
<evidence type="ECO:0000313" key="1">
    <source>
        <dbReference type="EMBL" id="KAL3350338.1"/>
    </source>
</evidence>
<dbReference type="EMBL" id="JBJKTR010000013">
    <property type="protein sequence ID" value="KAL3350338.1"/>
    <property type="molecule type" value="Genomic_DNA"/>
</dbReference>